<dbReference type="EMBL" id="LAZR01041527">
    <property type="protein sequence ID" value="KKL11757.1"/>
    <property type="molecule type" value="Genomic_DNA"/>
</dbReference>
<dbReference type="AlphaFoldDB" id="A0A0F9BD57"/>
<accession>A0A0F9BD57</accession>
<protein>
    <submittedName>
        <fullName evidence="1">Uncharacterized protein</fullName>
    </submittedName>
</protein>
<evidence type="ECO:0000313" key="1">
    <source>
        <dbReference type="EMBL" id="KKL11757.1"/>
    </source>
</evidence>
<gene>
    <name evidence="1" type="ORF">LCGC14_2542550</name>
</gene>
<reference evidence="1" key="1">
    <citation type="journal article" date="2015" name="Nature">
        <title>Complex archaea that bridge the gap between prokaryotes and eukaryotes.</title>
        <authorList>
            <person name="Spang A."/>
            <person name="Saw J.H."/>
            <person name="Jorgensen S.L."/>
            <person name="Zaremba-Niedzwiedzka K."/>
            <person name="Martijn J."/>
            <person name="Lind A.E."/>
            <person name="van Eijk R."/>
            <person name="Schleper C."/>
            <person name="Guy L."/>
            <person name="Ettema T.J."/>
        </authorList>
    </citation>
    <scope>NUCLEOTIDE SEQUENCE</scope>
</reference>
<feature type="non-terminal residue" evidence="1">
    <location>
        <position position="1"/>
    </location>
</feature>
<proteinExistence type="predicted"/>
<comment type="caution">
    <text evidence="1">The sequence shown here is derived from an EMBL/GenBank/DDBJ whole genome shotgun (WGS) entry which is preliminary data.</text>
</comment>
<name>A0A0F9BD57_9ZZZZ</name>
<sequence length="77" mass="8670">DQVIRYLNHAFISATQGIGKATRTVVKKKVVTTLSYDLQVKFAYMINDIGNGPKYLIPKVIAEANEFIREINEIRGS</sequence>
<organism evidence="1">
    <name type="scientific">marine sediment metagenome</name>
    <dbReference type="NCBI Taxonomy" id="412755"/>
    <lineage>
        <taxon>unclassified sequences</taxon>
        <taxon>metagenomes</taxon>
        <taxon>ecological metagenomes</taxon>
    </lineage>
</organism>